<dbReference type="AlphaFoldDB" id="A0A0G4ET95"/>
<dbReference type="GO" id="GO:0004622">
    <property type="term" value="F:phosphatidylcholine lysophospholipase activity"/>
    <property type="evidence" value="ECO:0007669"/>
    <property type="project" value="TreeGrafter"/>
</dbReference>
<protein>
    <recommendedName>
        <fullName evidence="2">SGNH hydrolase-type esterase domain-containing protein</fullName>
    </recommendedName>
</protein>
<feature type="domain" description="SGNH hydrolase-type esterase" evidence="2">
    <location>
        <begin position="150"/>
        <end position="341"/>
    </location>
</feature>
<dbReference type="InterPro" id="IPR051532">
    <property type="entry name" value="Ester_Hydrolysis_Enzymes"/>
</dbReference>
<gene>
    <name evidence="3" type="ORF">Vbra_13284</name>
</gene>
<feature type="region of interest" description="Disordered" evidence="1">
    <location>
        <begin position="46"/>
        <end position="88"/>
    </location>
</feature>
<dbReference type="Gene3D" id="3.40.50.1110">
    <property type="entry name" value="SGNH hydrolase"/>
    <property type="match status" value="1"/>
</dbReference>
<dbReference type="InterPro" id="IPR036514">
    <property type="entry name" value="SGNH_hydro_sf"/>
</dbReference>
<feature type="region of interest" description="Disordered" evidence="1">
    <location>
        <begin position="446"/>
        <end position="502"/>
    </location>
</feature>
<keyword evidence="4" id="KW-1185">Reference proteome</keyword>
<proteinExistence type="predicted"/>
<dbReference type="InterPro" id="IPR013830">
    <property type="entry name" value="SGNH_hydro"/>
</dbReference>
<dbReference type="SUPFAM" id="SSF52266">
    <property type="entry name" value="SGNH hydrolase"/>
    <property type="match status" value="1"/>
</dbReference>
<dbReference type="EMBL" id="CDMY01000311">
    <property type="protein sequence ID" value="CEM01818.1"/>
    <property type="molecule type" value="Genomic_DNA"/>
</dbReference>
<accession>A0A0G4ET95</accession>
<reference evidence="3 4" key="1">
    <citation type="submission" date="2014-11" db="EMBL/GenBank/DDBJ databases">
        <authorList>
            <person name="Zhu J."/>
            <person name="Qi W."/>
            <person name="Song R."/>
        </authorList>
    </citation>
    <scope>NUCLEOTIDE SEQUENCE [LARGE SCALE GENOMIC DNA]</scope>
</reference>
<dbReference type="OrthoDB" id="4610at2759"/>
<dbReference type="InParanoid" id="A0A0G4ET95"/>
<evidence type="ECO:0000313" key="3">
    <source>
        <dbReference type="EMBL" id="CEM01818.1"/>
    </source>
</evidence>
<dbReference type="VEuPathDB" id="CryptoDB:Vbra_13284"/>
<feature type="compositionally biased region" description="Basic and acidic residues" evidence="1">
    <location>
        <begin position="487"/>
        <end position="502"/>
    </location>
</feature>
<dbReference type="Pfam" id="PF13472">
    <property type="entry name" value="Lipase_GDSL_2"/>
    <property type="match status" value="1"/>
</dbReference>
<dbReference type="PANTHER" id="PTHR30383:SF5">
    <property type="entry name" value="SGNH HYDROLASE-TYPE ESTERASE DOMAIN-CONTAINING PROTEIN"/>
    <property type="match status" value="1"/>
</dbReference>
<dbReference type="PANTHER" id="PTHR30383">
    <property type="entry name" value="THIOESTERASE 1/PROTEASE 1/LYSOPHOSPHOLIPASE L1"/>
    <property type="match status" value="1"/>
</dbReference>
<name>A0A0G4ET95_VITBC</name>
<feature type="region of interest" description="Disordered" evidence="1">
    <location>
        <begin position="360"/>
        <end position="425"/>
    </location>
</feature>
<evidence type="ECO:0000313" key="4">
    <source>
        <dbReference type="Proteomes" id="UP000041254"/>
    </source>
</evidence>
<organism evidence="3 4">
    <name type="scientific">Vitrella brassicaformis (strain CCMP3155)</name>
    <dbReference type="NCBI Taxonomy" id="1169540"/>
    <lineage>
        <taxon>Eukaryota</taxon>
        <taxon>Sar</taxon>
        <taxon>Alveolata</taxon>
        <taxon>Colpodellida</taxon>
        <taxon>Vitrellaceae</taxon>
        <taxon>Vitrella</taxon>
    </lineage>
</organism>
<dbReference type="Proteomes" id="UP000041254">
    <property type="component" value="Unassembled WGS sequence"/>
</dbReference>
<evidence type="ECO:0000256" key="1">
    <source>
        <dbReference type="SAM" id="MobiDB-lite"/>
    </source>
</evidence>
<sequence length="502" mass="54357">MMHYVRVASLTLRRWSVRGAVAFVGLGVAQGYWLRKTYRGLPAPLGPTEGRETWESEPVPPLPEVPSDAATTTPSPSSPPPAPPHHWTASISTKIDQALHRWQWREGTSASAPHHEHAHAVVGQWHRAGGHAHDGAGRVGVGAGKKRILFVGDSLVTGVGCEPERREGPMLPRAVSRFLAHRLKTEVEWKALGYIGGDTKALHRNLVPKIQAEVAQERVDIVVLICGLNDFKKIITDFRGAKAFRDDLGDLVRAVRQTVGDECEIFLPFLPVEFCGAFRVKPLYYFIMLLMDRWDSQKRAVADSNDYGKVDVVGKPPGFLAHVPGLTAPDGVHPSDLGYRAWGEHIGKYLAAKLEQARDHLPHPHHPHPPQQTPLSAPATHHETSTAVIGEHTPGAPERSAPSDHDQPAPVPAKSRGQTDGPREPVAVNEKAARLLSLFDGRGGPLSPSLVRSQQPQRITEGGGGARARLAGGAGGDEGVEGEGEEGGDRRGVYVDREAIVK</sequence>
<feature type="compositionally biased region" description="Low complexity" evidence="1">
    <location>
        <begin position="65"/>
        <end position="75"/>
    </location>
</feature>
<feature type="compositionally biased region" description="Gly residues" evidence="1">
    <location>
        <begin position="461"/>
        <end position="477"/>
    </location>
</feature>
<evidence type="ECO:0000259" key="2">
    <source>
        <dbReference type="Pfam" id="PF13472"/>
    </source>
</evidence>